<dbReference type="InterPro" id="IPR004358">
    <property type="entry name" value="Sig_transdc_His_kin-like_C"/>
</dbReference>
<dbReference type="PROSITE" id="PS50109">
    <property type="entry name" value="HIS_KIN"/>
    <property type="match status" value="1"/>
</dbReference>
<evidence type="ECO:0000259" key="9">
    <source>
        <dbReference type="PROSITE" id="PS50110"/>
    </source>
</evidence>
<feature type="modified residue" description="4-aspartylphosphate" evidence="6">
    <location>
        <position position="747"/>
    </location>
</feature>
<dbReference type="InterPro" id="IPR035965">
    <property type="entry name" value="PAS-like_dom_sf"/>
</dbReference>
<evidence type="ECO:0000256" key="7">
    <source>
        <dbReference type="SAM" id="Phobius"/>
    </source>
</evidence>
<accession>A0ABZ0PEY5</accession>
<dbReference type="EC" id="2.7.13.3" evidence="2"/>
<evidence type="ECO:0000256" key="5">
    <source>
        <dbReference type="ARBA" id="ARBA00022777"/>
    </source>
</evidence>
<dbReference type="InterPro" id="IPR001789">
    <property type="entry name" value="Sig_transdc_resp-reg_receiver"/>
</dbReference>
<dbReference type="InterPro" id="IPR005467">
    <property type="entry name" value="His_kinase_dom"/>
</dbReference>
<dbReference type="InterPro" id="IPR036097">
    <property type="entry name" value="HisK_dim/P_sf"/>
</dbReference>
<dbReference type="RefSeq" id="WP_318648175.1">
    <property type="nucleotide sequence ID" value="NZ_CP137852.1"/>
</dbReference>
<sequence length="915" mass="97549">MPALILAASFIILMSLAISTARNLSRGEALAVAGAEAAISRAVAVAQSVLDRHFLQVDGQVSGLAEWLEHGFISAEDPQRASLALEQLTAHSYTHRNLMLSDARGEVWASAIATRIGQSLPLPRSVLDAATRDGPAVLHGPLRNMETGLSMLLLLRRVGQDAEGRPILAVAEVPSAMITGVLAPMVNPPEMRVRLENRDGLVLAAGPGQTFLVGQVLRAPETERHDGDMRRRESRQGSGHVYAAARPIMLPGLFAVVSLPEAAALAGWPTLRLSILVGAGIAALLVVALAAALFFASWNSQRAAREREMADARLRAAIDSLPDGFVLWDAEDRLVVCNSRYRDIHGPVAHMLLPGLPFQELARAWVNQGLLAPHGRSPEAFMDELLTRHRTATGQPERELRDGRWMRIAPRRMADGGLVVVVTEITELKQAMGALAAARDAADQATTAKSNLLAHVSHELRTPLASLLRLADALQRQAGLSATNRHQAGMVGATARHLLALANEVLDLAAMEAQSLTLHPEVAATQEIFLDAVAMVRPLAEAKGVALRFTSDGLPSHLRVDATRLRQMVLNLLSNAVKFTPEGSEVRLAARAEAGRPLGSLVFEVSDQGAGVPESERARLFRDFTRLASSLPEGTGLGLSITARLATLMGGRIGCADAEPGPGARFWIELPLQPAAAPEPEAASEPAPPRRLHVLAVDDAPSNLSVLRALLAQSDIELETVTEGRAALEAVEIAAREGRPFDAVLMDVMMPGMDGKETTRRLRALPGTMGRMPVIAVTASAFPEDIAETRAAGMDSHVIKPVDRALLLKALAAATTPPAPAEPAPEALEALRPMLLAELNLRLTQLDIALREGAPAIPIVHALAGTIGHLGAPQQVTRTRRVLQALREEDPAALKLARALLDELRFSFPDATAAA</sequence>
<dbReference type="InterPro" id="IPR003594">
    <property type="entry name" value="HATPase_dom"/>
</dbReference>
<dbReference type="InterPro" id="IPR003661">
    <property type="entry name" value="HisK_dim/P_dom"/>
</dbReference>
<dbReference type="Gene3D" id="1.10.287.130">
    <property type="match status" value="1"/>
</dbReference>
<feature type="domain" description="Histidine kinase" evidence="8">
    <location>
        <begin position="455"/>
        <end position="674"/>
    </location>
</feature>
<dbReference type="PRINTS" id="PR00344">
    <property type="entry name" value="BCTRLSENSOR"/>
</dbReference>
<keyword evidence="5" id="KW-0418">Kinase</keyword>
<dbReference type="Gene3D" id="3.30.565.10">
    <property type="entry name" value="Histidine kinase-like ATPase, C-terminal domain"/>
    <property type="match status" value="1"/>
</dbReference>
<dbReference type="EMBL" id="CP137852">
    <property type="protein sequence ID" value="WPB84219.1"/>
    <property type="molecule type" value="Genomic_DNA"/>
</dbReference>
<dbReference type="SMART" id="SM00388">
    <property type="entry name" value="HisKA"/>
    <property type="match status" value="1"/>
</dbReference>
<dbReference type="SMART" id="SM00387">
    <property type="entry name" value="HATPase_c"/>
    <property type="match status" value="1"/>
</dbReference>
<dbReference type="SUPFAM" id="SSF47384">
    <property type="entry name" value="Homodimeric domain of signal transducing histidine kinase"/>
    <property type="match status" value="1"/>
</dbReference>
<dbReference type="Pfam" id="PF00512">
    <property type="entry name" value="HisKA"/>
    <property type="match status" value="1"/>
</dbReference>
<dbReference type="Pfam" id="PF00072">
    <property type="entry name" value="Response_reg"/>
    <property type="match status" value="1"/>
</dbReference>
<comment type="catalytic activity">
    <reaction evidence="1">
        <text>ATP + protein L-histidine = ADP + protein N-phospho-L-histidine.</text>
        <dbReference type="EC" id="2.7.13.3"/>
    </reaction>
</comment>
<evidence type="ECO:0000256" key="4">
    <source>
        <dbReference type="ARBA" id="ARBA00022679"/>
    </source>
</evidence>
<keyword evidence="7" id="KW-0472">Membrane</keyword>
<dbReference type="PROSITE" id="PS50110">
    <property type="entry name" value="RESPONSE_REGULATORY"/>
    <property type="match status" value="1"/>
</dbReference>
<dbReference type="Pfam" id="PF02518">
    <property type="entry name" value="HATPase_c"/>
    <property type="match status" value="1"/>
</dbReference>
<name>A0ABZ0PEY5_9PROT</name>
<proteinExistence type="predicted"/>
<keyword evidence="4" id="KW-0808">Transferase</keyword>
<evidence type="ECO:0000313" key="11">
    <source>
        <dbReference type="Proteomes" id="UP001305521"/>
    </source>
</evidence>
<dbReference type="InterPro" id="IPR036890">
    <property type="entry name" value="HATPase_C_sf"/>
</dbReference>
<dbReference type="SUPFAM" id="SSF55785">
    <property type="entry name" value="PYP-like sensor domain (PAS domain)"/>
    <property type="match status" value="1"/>
</dbReference>
<dbReference type="SUPFAM" id="SSF55874">
    <property type="entry name" value="ATPase domain of HSP90 chaperone/DNA topoisomerase II/histidine kinase"/>
    <property type="match status" value="1"/>
</dbReference>
<dbReference type="CDD" id="cd00082">
    <property type="entry name" value="HisKA"/>
    <property type="match status" value="1"/>
</dbReference>
<dbReference type="SUPFAM" id="SSF52172">
    <property type="entry name" value="CheY-like"/>
    <property type="match status" value="1"/>
</dbReference>
<evidence type="ECO:0000259" key="8">
    <source>
        <dbReference type="PROSITE" id="PS50109"/>
    </source>
</evidence>
<evidence type="ECO:0000256" key="6">
    <source>
        <dbReference type="PROSITE-ProRule" id="PRU00169"/>
    </source>
</evidence>
<feature type="transmembrane region" description="Helical" evidence="7">
    <location>
        <begin position="275"/>
        <end position="298"/>
    </location>
</feature>
<organism evidence="10 11">
    <name type="scientific">Sediminicoccus rosea</name>
    <dbReference type="NCBI Taxonomy" id="1225128"/>
    <lineage>
        <taxon>Bacteria</taxon>
        <taxon>Pseudomonadati</taxon>
        <taxon>Pseudomonadota</taxon>
        <taxon>Alphaproteobacteria</taxon>
        <taxon>Acetobacterales</taxon>
        <taxon>Roseomonadaceae</taxon>
        <taxon>Sediminicoccus</taxon>
    </lineage>
</organism>
<dbReference type="CDD" id="cd17546">
    <property type="entry name" value="REC_hyHK_CKI1_RcsC-like"/>
    <property type="match status" value="1"/>
</dbReference>
<protein>
    <recommendedName>
        <fullName evidence="2">histidine kinase</fullName>
        <ecNumber evidence="2">2.7.13.3</ecNumber>
    </recommendedName>
</protein>
<evidence type="ECO:0000313" key="10">
    <source>
        <dbReference type="EMBL" id="WPB84219.1"/>
    </source>
</evidence>
<reference evidence="10 11" key="1">
    <citation type="submission" date="2023-11" db="EMBL/GenBank/DDBJ databases">
        <title>Arctic aerobic anoxygenic photoheterotroph Sediminicoccus rosea KRV36 adapts its photosynthesis to long days of polar summer.</title>
        <authorList>
            <person name="Tomasch J."/>
            <person name="Kopejtka K."/>
            <person name="Bily T."/>
            <person name="Gardiner A.T."/>
            <person name="Gardian Z."/>
            <person name="Shivaramu S."/>
            <person name="Koblizek M."/>
            <person name="Engelhardt F."/>
            <person name="Kaftan D."/>
        </authorList>
    </citation>
    <scope>NUCLEOTIDE SEQUENCE [LARGE SCALE GENOMIC DNA]</scope>
    <source>
        <strain evidence="10 11">R-30</strain>
    </source>
</reference>
<keyword evidence="7" id="KW-0812">Transmembrane</keyword>
<dbReference type="SMART" id="SM00448">
    <property type="entry name" value="REC"/>
    <property type="match status" value="1"/>
</dbReference>
<evidence type="ECO:0000256" key="3">
    <source>
        <dbReference type="ARBA" id="ARBA00022553"/>
    </source>
</evidence>
<dbReference type="Gene3D" id="3.30.450.20">
    <property type="entry name" value="PAS domain"/>
    <property type="match status" value="1"/>
</dbReference>
<dbReference type="PANTHER" id="PTHR43047">
    <property type="entry name" value="TWO-COMPONENT HISTIDINE PROTEIN KINASE"/>
    <property type="match status" value="1"/>
</dbReference>
<gene>
    <name evidence="10" type="ORF">R9Z33_19240</name>
</gene>
<keyword evidence="3 6" id="KW-0597">Phosphoprotein</keyword>
<dbReference type="Pfam" id="PF12860">
    <property type="entry name" value="PAS_7"/>
    <property type="match status" value="1"/>
</dbReference>
<feature type="domain" description="Response regulatory" evidence="9">
    <location>
        <begin position="693"/>
        <end position="815"/>
    </location>
</feature>
<evidence type="ECO:0000256" key="2">
    <source>
        <dbReference type="ARBA" id="ARBA00012438"/>
    </source>
</evidence>
<dbReference type="CDD" id="cd16922">
    <property type="entry name" value="HATPase_EvgS-ArcB-TorS-like"/>
    <property type="match status" value="1"/>
</dbReference>
<dbReference type="Gene3D" id="3.40.50.2300">
    <property type="match status" value="1"/>
</dbReference>
<keyword evidence="7" id="KW-1133">Transmembrane helix</keyword>
<dbReference type="InterPro" id="IPR011006">
    <property type="entry name" value="CheY-like_superfamily"/>
</dbReference>
<dbReference type="Proteomes" id="UP001305521">
    <property type="component" value="Chromosome"/>
</dbReference>
<evidence type="ECO:0000256" key="1">
    <source>
        <dbReference type="ARBA" id="ARBA00000085"/>
    </source>
</evidence>
<keyword evidence="11" id="KW-1185">Reference proteome</keyword>